<accession>A0ACA9MBY3</accession>
<proteinExistence type="predicted"/>
<organism evidence="1 2">
    <name type="scientific">Dentiscutata heterogama</name>
    <dbReference type="NCBI Taxonomy" id="1316150"/>
    <lineage>
        <taxon>Eukaryota</taxon>
        <taxon>Fungi</taxon>
        <taxon>Fungi incertae sedis</taxon>
        <taxon>Mucoromycota</taxon>
        <taxon>Glomeromycotina</taxon>
        <taxon>Glomeromycetes</taxon>
        <taxon>Diversisporales</taxon>
        <taxon>Gigasporaceae</taxon>
        <taxon>Dentiscutata</taxon>
    </lineage>
</organism>
<dbReference type="Proteomes" id="UP000789702">
    <property type="component" value="Unassembled WGS sequence"/>
</dbReference>
<evidence type="ECO:0000313" key="2">
    <source>
        <dbReference type="Proteomes" id="UP000789702"/>
    </source>
</evidence>
<evidence type="ECO:0000313" key="1">
    <source>
        <dbReference type="EMBL" id="CAG8579567.1"/>
    </source>
</evidence>
<keyword evidence="2" id="KW-1185">Reference proteome</keyword>
<reference evidence="1" key="1">
    <citation type="submission" date="2021-06" db="EMBL/GenBank/DDBJ databases">
        <authorList>
            <person name="Kallberg Y."/>
            <person name="Tangrot J."/>
            <person name="Rosling A."/>
        </authorList>
    </citation>
    <scope>NUCLEOTIDE SEQUENCE</scope>
    <source>
        <strain evidence="1">IL203A</strain>
    </source>
</reference>
<name>A0ACA9MBY3_9GLOM</name>
<dbReference type="EMBL" id="CAJVPU010008046">
    <property type="protein sequence ID" value="CAG8579567.1"/>
    <property type="molecule type" value="Genomic_DNA"/>
</dbReference>
<gene>
    <name evidence="1" type="ORF">DHETER_LOCUS6409</name>
</gene>
<protein>
    <submittedName>
        <fullName evidence="1">14272_t:CDS:1</fullName>
    </submittedName>
</protein>
<comment type="caution">
    <text evidence="1">The sequence shown here is derived from an EMBL/GenBank/DDBJ whole genome shotgun (WGS) entry which is preliminary data.</text>
</comment>
<sequence length="105" mass="12512">MLDFTEKDSVKSEITVKFVEKQFIPTKENSRAPTYKPKLLELLGQINNRTVRDIYRELIKTLKYNPPNYLREVNNKSKNKWSEDDFISNFTWKSINLIDDTPIEK</sequence>